<dbReference type="AlphaFoldDB" id="A0A1M3L737"/>
<dbReference type="InterPro" id="IPR036890">
    <property type="entry name" value="HATPase_C_sf"/>
</dbReference>
<dbReference type="STRING" id="1895771.BGO89_01605"/>
<reference evidence="3 4" key="1">
    <citation type="submission" date="2016-09" db="EMBL/GenBank/DDBJ databases">
        <title>Genome-resolved meta-omics ties microbial dynamics to process performance in biotechnology for thiocyanate degradation.</title>
        <authorList>
            <person name="Kantor R.S."/>
            <person name="Huddy R.J."/>
            <person name="Iyer R."/>
            <person name="Thomas B.C."/>
            <person name="Brown C.T."/>
            <person name="Anantharaman K."/>
            <person name="Tringe S."/>
            <person name="Hettich R.L."/>
            <person name="Harrison S.T."/>
            <person name="Banfield J.F."/>
        </authorList>
    </citation>
    <scope>NUCLEOTIDE SEQUENCE [LARGE SCALE GENOMIC DNA]</scope>
    <source>
        <strain evidence="3">59-99</strain>
    </source>
</reference>
<evidence type="ECO:0000256" key="1">
    <source>
        <dbReference type="ARBA" id="ARBA00022527"/>
    </source>
</evidence>
<sequence>MSRAAQHRDTLRVAATTENLHVVRDFVRLRIGELGFSDFEENGIILAVDEACSNLIRHAYHNDPSQTIEIAVTIRQDSVSVNIADTAEAFDPCHAPLPDMTDYLEERRHGGLGILIMTRVMDDIAYVPAGESCHQNMLILTKRRTA</sequence>
<dbReference type="CDD" id="cd16936">
    <property type="entry name" value="HATPase_RsbW-like"/>
    <property type="match status" value="1"/>
</dbReference>
<evidence type="ECO:0000259" key="2">
    <source>
        <dbReference type="Pfam" id="PF13581"/>
    </source>
</evidence>
<dbReference type="InterPro" id="IPR003594">
    <property type="entry name" value="HATPase_dom"/>
</dbReference>
<organism evidence="3 4">
    <name type="scientific">Candidatus Kapaibacterium thiocyanatum</name>
    <dbReference type="NCBI Taxonomy" id="1895771"/>
    <lineage>
        <taxon>Bacteria</taxon>
        <taxon>Pseudomonadati</taxon>
        <taxon>Candidatus Kapaibacteriota</taxon>
        <taxon>Candidatus Kapaibacteriia</taxon>
        <taxon>Candidatus Kapaibacteriales</taxon>
        <taxon>Candidatus Kapaibacteriaceae</taxon>
        <taxon>Candidatus Kapaibacterium</taxon>
    </lineage>
</organism>
<dbReference type="InterPro" id="IPR050267">
    <property type="entry name" value="Anti-sigma-factor_SerPK"/>
</dbReference>
<gene>
    <name evidence="3" type="ORF">BGO89_01605</name>
</gene>
<keyword evidence="1" id="KW-0418">Kinase</keyword>
<accession>A0A1M3L737</accession>
<dbReference type="SUPFAM" id="SSF55874">
    <property type="entry name" value="ATPase domain of HSP90 chaperone/DNA topoisomerase II/histidine kinase"/>
    <property type="match status" value="1"/>
</dbReference>
<keyword evidence="1" id="KW-0723">Serine/threonine-protein kinase</keyword>
<proteinExistence type="predicted"/>
<dbReference type="PANTHER" id="PTHR35526:SF3">
    <property type="entry name" value="ANTI-SIGMA-F FACTOR RSBW"/>
    <property type="match status" value="1"/>
</dbReference>
<evidence type="ECO:0000313" key="3">
    <source>
        <dbReference type="EMBL" id="OJX61299.1"/>
    </source>
</evidence>
<evidence type="ECO:0000313" key="4">
    <source>
        <dbReference type="Proteomes" id="UP000184233"/>
    </source>
</evidence>
<dbReference type="Proteomes" id="UP000184233">
    <property type="component" value="Unassembled WGS sequence"/>
</dbReference>
<dbReference type="PANTHER" id="PTHR35526">
    <property type="entry name" value="ANTI-SIGMA-F FACTOR RSBW-RELATED"/>
    <property type="match status" value="1"/>
</dbReference>
<name>A0A1M3L737_9BACT</name>
<dbReference type="EMBL" id="MKVH01000002">
    <property type="protein sequence ID" value="OJX61299.1"/>
    <property type="molecule type" value="Genomic_DNA"/>
</dbReference>
<dbReference type="Gene3D" id="3.30.565.10">
    <property type="entry name" value="Histidine kinase-like ATPase, C-terminal domain"/>
    <property type="match status" value="1"/>
</dbReference>
<keyword evidence="1" id="KW-0808">Transferase</keyword>
<dbReference type="Pfam" id="PF13581">
    <property type="entry name" value="HATPase_c_2"/>
    <property type="match status" value="1"/>
</dbReference>
<feature type="domain" description="Histidine kinase/HSP90-like ATPase" evidence="2">
    <location>
        <begin position="14"/>
        <end position="130"/>
    </location>
</feature>
<protein>
    <recommendedName>
        <fullName evidence="2">Histidine kinase/HSP90-like ATPase domain-containing protein</fullName>
    </recommendedName>
</protein>
<dbReference type="GO" id="GO:0004674">
    <property type="term" value="F:protein serine/threonine kinase activity"/>
    <property type="evidence" value="ECO:0007669"/>
    <property type="project" value="UniProtKB-KW"/>
</dbReference>
<comment type="caution">
    <text evidence="3">The sequence shown here is derived from an EMBL/GenBank/DDBJ whole genome shotgun (WGS) entry which is preliminary data.</text>
</comment>